<dbReference type="Pfam" id="PF00106">
    <property type="entry name" value="adh_short"/>
    <property type="match status" value="1"/>
</dbReference>
<proteinExistence type="inferred from homology"/>
<dbReference type="OrthoDB" id="1669814at2759"/>
<evidence type="ECO:0000313" key="3">
    <source>
        <dbReference type="EMBL" id="KAG9242278.1"/>
    </source>
</evidence>
<dbReference type="EMBL" id="MU254092">
    <property type="protein sequence ID" value="KAG9242278.1"/>
    <property type="molecule type" value="Genomic_DNA"/>
</dbReference>
<name>A0A9P8CCR8_9HELO</name>
<dbReference type="PANTHER" id="PTHR44229:SF4">
    <property type="entry name" value="15-HYDROXYPROSTAGLANDIN DEHYDROGENASE [NAD(+)]"/>
    <property type="match status" value="1"/>
</dbReference>
<evidence type="ECO:0000256" key="1">
    <source>
        <dbReference type="ARBA" id="ARBA00006484"/>
    </source>
</evidence>
<dbReference type="PRINTS" id="PR00081">
    <property type="entry name" value="GDHRDH"/>
</dbReference>
<dbReference type="InterPro" id="IPR002347">
    <property type="entry name" value="SDR_fam"/>
</dbReference>
<dbReference type="SUPFAM" id="SSF51735">
    <property type="entry name" value="NAD(P)-binding Rossmann-fold domains"/>
    <property type="match status" value="1"/>
</dbReference>
<comment type="similarity">
    <text evidence="1">Belongs to the short-chain dehydrogenases/reductases (SDR) family.</text>
</comment>
<dbReference type="GO" id="GO:0005737">
    <property type="term" value="C:cytoplasm"/>
    <property type="evidence" value="ECO:0007669"/>
    <property type="project" value="TreeGrafter"/>
</dbReference>
<organism evidence="3 4">
    <name type="scientific">Calycina marina</name>
    <dbReference type="NCBI Taxonomy" id="1763456"/>
    <lineage>
        <taxon>Eukaryota</taxon>
        <taxon>Fungi</taxon>
        <taxon>Dikarya</taxon>
        <taxon>Ascomycota</taxon>
        <taxon>Pezizomycotina</taxon>
        <taxon>Leotiomycetes</taxon>
        <taxon>Helotiales</taxon>
        <taxon>Pezizellaceae</taxon>
        <taxon>Calycina</taxon>
    </lineage>
</organism>
<protein>
    <submittedName>
        <fullName evidence="3">Uncharacterized protein</fullName>
    </submittedName>
</protein>
<sequence length="194" mass="19611">MVAAITGGPSGIGVVTVKLLSSLEAKVSIGGVSQASVDAAKAYFEENSNGSAGAASIFAKAVDIRSRESFDAGITAMVQWGGALDGAVNLAVVVCSVELEIDLEIDGPKPSTGIIKSINLKDMNAPNGSKGGIFNAASILILLDIGSDAACIATKHGVLALTRAATRQCISGGVRVNAIALGIVESWNREVVES</sequence>
<evidence type="ECO:0000256" key="2">
    <source>
        <dbReference type="ARBA" id="ARBA00023002"/>
    </source>
</evidence>
<dbReference type="Gene3D" id="3.40.50.720">
    <property type="entry name" value="NAD(P)-binding Rossmann-like Domain"/>
    <property type="match status" value="2"/>
</dbReference>
<dbReference type="PANTHER" id="PTHR44229">
    <property type="entry name" value="15-HYDROXYPROSTAGLANDIN DEHYDROGENASE [NAD(+)]"/>
    <property type="match status" value="1"/>
</dbReference>
<dbReference type="AlphaFoldDB" id="A0A9P8CCR8"/>
<reference evidence="3" key="1">
    <citation type="journal article" date="2021" name="IMA Fungus">
        <title>Genomic characterization of three marine fungi, including Emericellopsis atlantica sp. nov. with signatures of a generalist lifestyle and marine biomass degradation.</title>
        <authorList>
            <person name="Hagestad O.C."/>
            <person name="Hou L."/>
            <person name="Andersen J.H."/>
            <person name="Hansen E.H."/>
            <person name="Altermark B."/>
            <person name="Li C."/>
            <person name="Kuhnert E."/>
            <person name="Cox R.J."/>
            <person name="Crous P.W."/>
            <person name="Spatafora J.W."/>
            <person name="Lail K."/>
            <person name="Amirebrahimi M."/>
            <person name="Lipzen A."/>
            <person name="Pangilinan J."/>
            <person name="Andreopoulos W."/>
            <person name="Hayes R.D."/>
            <person name="Ng V."/>
            <person name="Grigoriev I.V."/>
            <person name="Jackson S.A."/>
            <person name="Sutton T.D.S."/>
            <person name="Dobson A.D.W."/>
            <person name="Rama T."/>
        </authorList>
    </citation>
    <scope>NUCLEOTIDE SEQUENCE</scope>
    <source>
        <strain evidence="3">TRa3180A</strain>
    </source>
</reference>
<dbReference type="Proteomes" id="UP000887226">
    <property type="component" value="Unassembled WGS sequence"/>
</dbReference>
<accession>A0A9P8CCR8</accession>
<evidence type="ECO:0000313" key="4">
    <source>
        <dbReference type="Proteomes" id="UP000887226"/>
    </source>
</evidence>
<dbReference type="GO" id="GO:0016616">
    <property type="term" value="F:oxidoreductase activity, acting on the CH-OH group of donors, NAD or NADP as acceptor"/>
    <property type="evidence" value="ECO:0007669"/>
    <property type="project" value="TreeGrafter"/>
</dbReference>
<keyword evidence="2" id="KW-0560">Oxidoreductase</keyword>
<comment type="caution">
    <text evidence="3">The sequence shown here is derived from an EMBL/GenBank/DDBJ whole genome shotgun (WGS) entry which is preliminary data.</text>
</comment>
<gene>
    <name evidence="3" type="ORF">BJ878DRAFT_555824</name>
</gene>
<dbReference type="InterPro" id="IPR036291">
    <property type="entry name" value="NAD(P)-bd_dom_sf"/>
</dbReference>
<keyword evidence="4" id="KW-1185">Reference proteome</keyword>